<protein>
    <submittedName>
        <fullName evidence="6">Phage integrase, N-terminal SAM-like domain</fullName>
    </submittedName>
</protein>
<dbReference type="InterPro" id="IPR010998">
    <property type="entry name" value="Integrase_recombinase_N"/>
</dbReference>
<accession>A0A1I7NB13</accession>
<keyword evidence="2 4" id="KW-0238">DNA-binding</keyword>
<gene>
    <name evidence="6" type="ORF">SAMN05216456_1469</name>
</gene>
<dbReference type="InterPro" id="IPR013762">
    <property type="entry name" value="Integrase-like_cat_sf"/>
</dbReference>
<dbReference type="EMBL" id="FPCK01000001">
    <property type="protein sequence ID" value="SFV31821.1"/>
    <property type="molecule type" value="Genomic_DNA"/>
</dbReference>
<name>A0A1I7NB13_9HYPH</name>
<dbReference type="PROSITE" id="PS51900">
    <property type="entry name" value="CB"/>
    <property type="match status" value="1"/>
</dbReference>
<dbReference type="GO" id="GO:0015074">
    <property type="term" value="P:DNA integration"/>
    <property type="evidence" value="ECO:0007669"/>
    <property type="project" value="UniProtKB-KW"/>
</dbReference>
<evidence type="ECO:0000313" key="7">
    <source>
        <dbReference type="Proteomes" id="UP000199074"/>
    </source>
</evidence>
<sequence length="304" mass="34778">MDRQTKKTFDTAYSAIWASYEEYLVKERGNSSATIKTKKALVNAYTHRVQEGDLPLRAATITGLTPQVSSHHIGEYSKGVQPTSVAQAISVLDEFFTFLERQGTVAVNPIFRPADLIVTWHAPGALSDDEVEAIFHLLPVHDIAWVEARDRAILHLYYDAELDPSQLFSLTASAFDGERLRVRGGRDRSLATLKLPRVAAEALSNYLLLWPGSFLPDDPLFRHHRYHRGVNQKGHARFLQMKAEHLQLRYTARLLRMAGVKRRMAERPKQGRTRTPPKWQRGADKDWDFEALILAFRQTHPRWD</sequence>
<dbReference type="InterPro" id="IPR004107">
    <property type="entry name" value="Integrase_SAM-like_N"/>
</dbReference>
<proteinExistence type="predicted"/>
<dbReference type="GO" id="GO:0006310">
    <property type="term" value="P:DNA recombination"/>
    <property type="evidence" value="ECO:0007669"/>
    <property type="project" value="UniProtKB-KW"/>
</dbReference>
<evidence type="ECO:0000256" key="1">
    <source>
        <dbReference type="ARBA" id="ARBA00022908"/>
    </source>
</evidence>
<reference evidence="6 7" key="1">
    <citation type="submission" date="2016-10" db="EMBL/GenBank/DDBJ databases">
        <authorList>
            <person name="de Groot N.N."/>
        </authorList>
    </citation>
    <scope>NUCLEOTIDE SEQUENCE [LARGE SCALE GENOMIC DNA]</scope>
    <source>
        <strain evidence="6 7">IPL20</strain>
    </source>
</reference>
<dbReference type="Pfam" id="PF02899">
    <property type="entry name" value="Phage_int_SAM_1"/>
    <property type="match status" value="1"/>
</dbReference>
<dbReference type="AlphaFoldDB" id="A0A1I7NB13"/>
<dbReference type="Proteomes" id="UP000199074">
    <property type="component" value="Unassembled WGS sequence"/>
</dbReference>
<evidence type="ECO:0000259" key="5">
    <source>
        <dbReference type="PROSITE" id="PS51900"/>
    </source>
</evidence>
<dbReference type="Gene3D" id="1.10.443.10">
    <property type="entry name" value="Intergrase catalytic core"/>
    <property type="match status" value="1"/>
</dbReference>
<dbReference type="STRING" id="429728.SAMN05216456_1469"/>
<keyword evidence="7" id="KW-1185">Reference proteome</keyword>
<dbReference type="GO" id="GO:0003677">
    <property type="term" value="F:DNA binding"/>
    <property type="evidence" value="ECO:0007669"/>
    <property type="project" value="UniProtKB-UniRule"/>
</dbReference>
<feature type="domain" description="Core-binding (CB)" evidence="5">
    <location>
        <begin position="7"/>
        <end position="100"/>
    </location>
</feature>
<dbReference type="InterPro" id="IPR044068">
    <property type="entry name" value="CB"/>
</dbReference>
<organism evidence="6 7">
    <name type="scientific">Devosia crocina</name>
    <dbReference type="NCBI Taxonomy" id="429728"/>
    <lineage>
        <taxon>Bacteria</taxon>
        <taxon>Pseudomonadati</taxon>
        <taxon>Pseudomonadota</taxon>
        <taxon>Alphaproteobacteria</taxon>
        <taxon>Hyphomicrobiales</taxon>
        <taxon>Devosiaceae</taxon>
        <taxon>Devosia</taxon>
    </lineage>
</organism>
<evidence type="ECO:0000313" key="6">
    <source>
        <dbReference type="EMBL" id="SFV31821.1"/>
    </source>
</evidence>
<evidence type="ECO:0000256" key="2">
    <source>
        <dbReference type="ARBA" id="ARBA00023125"/>
    </source>
</evidence>
<dbReference type="SUPFAM" id="SSF56349">
    <property type="entry name" value="DNA breaking-rejoining enzymes"/>
    <property type="match status" value="1"/>
</dbReference>
<dbReference type="Gene3D" id="1.10.150.130">
    <property type="match status" value="1"/>
</dbReference>
<evidence type="ECO:0000256" key="3">
    <source>
        <dbReference type="ARBA" id="ARBA00023172"/>
    </source>
</evidence>
<keyword evidence="3" id="KW-0233">DNA recombination</keyword>
<keyword evidence="1" id="KW-0229">DNA integration</keyword>
<dbReference type="OrthoDB" id="9801717at2"/>
<dbReference type="RefSeq" id="WP_092422852.1">
    <property type="nucleotide sequence ID" value="NZ_FPCK01000001.1"/>
</dbReference>
<dbReference type="InterPro" id="IPR011010">
    <property type="entry name" value="DNA_brk_join_enz"/>
</dbReference>
<evidence type="ECO:0000256" key="4">
    <source>
        <dbReference type="PROSITE-ProRule" id="PRU01248"/>
    </source>
</evidence>